<dbReference type="Gene3D" id="3.30.1490.20">
    <property type="entry name" value="ATP-grasp fold, A domain"/>
    <property type="match status" value="1"/>
</dbReference>
<accession>A0A0D3KFG7</accession>
<dbReference type="Proteomes" id="UP000013827">
    <property type="component" value="Unassembled WGS sequence"/>
</dbReference>
<dbReference type="InterPro" id="IPR013815">
    <property type="entry name" value="ATP_grasp_subdomain_1"/>
</dbReference>
<name>A0A0D3KFG7_EMIH1</name>
<dbReference type="EnsemblProtists" id="EOD34502">
    <property type="protein sequence ID" value="EOD34502"/>
    <property type="gene ID" value="EMIHUDRAFT_252891"/>
</dbReference>
<evidence type="ECO:0000313" key="2">
    <source>
        <dbReference type="Proteomes" id="UP000013827"/>
    </source>
</evidence>
<dbReference type="HOGENOM" id="CLU_2983111_0_0_1"/>
<evidence type="ECO:0000313" key="1">
    <source>
        <dbReference type="EnsemblProtists" id="EOD34502"/>
    </source>
</evidence>
<reference evidence="1" key="2">
    <citation type="submission" date="2024-10" db="UniProtKB">
        <authorList>
            <consortium name="EnsemblProtists"/>
        </authorList>
    </citation>
    <scope>IDENTIFICATION</scope>
</reference>
<reference evidence="2" key="1">
    <citation type="journal article" date="2013" name="Nature">
        <title>Pan genome of the phytoplankton Emiliania underpins its global distribution.</title>
        <authorList>
            <person name="Read B.A."/>
            <person name="Kegel J."/>
            <person name="Klute M.J."/>
            <person name="Kuo A."/>
            <person name="Lefebvre S.C."/>
            <person name="Maumus F."/>
            <person name="Mayer C."/>
            <person name="Miller J."/>
            <person name="Monier A."/>
            <person name="Salamov A."/>
            <person name="Young J."/>
            <person name="Aguilar M."/>
            <person name="Claverie J.M."/>
            <person name="Frickenhaus S."/>
            <person name="Gonzalez K."/>
            <person name="Herman E.K."/>
            <person name="Lin Y.C."/>
            <person name="Napier J."/>
            <person name="Ogata H."/>
            <person name="Sarno A.F."/>
            <person name="Shmutz J."/>
            <person name="Schroeder D."/>
            <person name="de Vargas C."/>
            <person name="Verret F."/>
            <person name="von Dassow P."/>
            <person name="Valentin K."/>
            <person name="Van de Peer Y."/>
            <person name="Wheeler G."/>
            <person name="Dacks J.B."/>
            <person name="Delwiche C.F."/>
            <person name="Dyhrman S.T."/>
            <person name="Glockner G."/>
            <person name="John U."/>
            <person name="Richards T."/>
            <person name="Worden A.Z."/>
            <person name="Zhang X."/>
            <person name="Grigoriev I.V."/>
            <person name="Allen A.E."/>
            <person name="Bidle K."/>
            <person name="Borodovsky M."/>
            <person name="Bowler C."/>
            <person name="Brownlee C."/>
            <person name="Cock J.M."/>
            <person name="Elias M."/>
            <person name="Gladyshev V.N."/>
            <person name="Groth M."/>
            <person name="Guda C."/>
            <person name="Hadaegh A."/>
            <person name="Iglesias-Rodriguez M.D."/>
            <person name="Jenkins J."/>
            <person name="Jones B.M."/>
            <person name="Lawson T."/>
            <person name="Leese F."/>
            <person name="Lindquist E."/>
            <person name="Lobanov A."/>
            <person name="Lomsadze A."/>
            <person name="Malik S.B."/>
            <person name="Marsh M.E."/>
            <person name="Mackinder L."/>
            <person name="Mock T."/>
            <person name="Mueller-Roeber B."/>
            <person name="Pagarete A."/>
            <person name="Parker M."/>
            <person name="Probert I."/>
            <person name="Quesneville H."/>
            <person name="Raines C."/>
            <person name="Rensing S.A."/>
            <person name="Riano-Pachon D.M."/>
            <person name="Richier S."/>
            <person name="Rokitta S."/>
            <person name="Shiraiwa Y."/>
            <person name="Soanes D.M."/>
            <person name="van der Giezen M."/>
            <person name="Wahlund T.M."/>
            <person name="Williams B."/>
            <person name="Wilson W."/>
            <person name="Wolfe G."/>
            <person name="Wurch L.L."/>
        </authorList>
    </citation>
    <scope>NUCLEOTIDE SEQUENCE</scope>
</reference>
<dbReference type="GeneID" id="17279775"/>
<proteinExistence type="predicted"/>
<dbReference type="PaxDb" id="2903-EOD34502"/>
<dbReference type="SUPFAM" id="SSF56059">
    <property type="entry name" value="Glutathione synthetase ATP-binding domain-like"/>
    <property type="match status" value="1"/>
</dbReference>
<protein>
    <submittedName>
        <fullName evidence="1">Uncharacterized protein</fullName>
    </submittedName>
</protein>
<sequence>MLSRTIRRAAKPATTTRSFERYLNLHEYQSSALMKENGINVPVGIAAHSAKEVRDRVC</sequence>
<dbReference type="KEGG" id="ehx:EMIHUDRAFT_252891"/>
<dbReference type="Gene3D" id="3.30.470.20">
    <property type="entry name" value="ATP-grasp fold, B domain"/>
    <property type="match status" value="1"/>
</dbReference>
<dbReference type="RefSeq" id="XP_005786931.1">
    <property type="nucleotide sequence ID" value="XM_005786874.1"/>
</dbReference>
<dbReference type="AlphaFoldDB" id="A0A0D3KFG7"/>
<organism evidence="1 2">
    <name type="scientific">Emiliania huxleyi (strain CCMP1516)</name>
    <dbReference type="NCBI Taxonomy" id="280463"/>
    <lineage>
        <taxon>Eukaryota</taxon>
        <taxon>Haptista</taxon>
        <taxon>Haptophyta</taxon>
        <taxon>Prymnesiophyceae</taxon>
        <taxon>Isochrysidales</taxon>
        <taxon>Noelaerhabdaceae</taxon>
        <taxon>Emiliania</taxon>
    </lineage>
</organism>
<keyword evidence="2" id="KW-1185">Reference proteome</keyword>
<dbReference type="GO" id="GO:0005524">
    <property type="term" value="F:ATP binding"/>
    <property type="evidence" value="ECO:0007669"/>
    <property type="project" value="InterPro"/>
</dbReference>